<reference evidence="2 3" key="1">
    <citation type="submission" date="2022-01" db="EMBL/GenBank/DDBJ databases">
        <authorList>
            <person name="Xiong W."/>
            <person name="Schranz E."/>
        </authorList>
    </citation>
    <scope>NUCLEOTIDE SEQUENCE [LARGE SCALE GENOMIC DNA]</scope>
</reference>
<proteinExistence type="predicted"/>
<accession>A0AAU9PE84</accession>
<keyword evidence="3" id="KW-1185">Reference proteome</keyword>
<gene>
    <name evidence="2" type="ORF">LVIROSA_LOCUS33892</name>
</gene>
<dbReference type="AlphaFoldDB" id="A0AAU9PE84"/>
<evidence type="ECO:0000313" key="2">
    <source>
        <dbReference type="EMBL" id="CAH1448338.1"/>
    </source>
</evidence>
<comment type="caution">
    <text evidence="2">The sequence shown here is derived from an EMBL/GenBank/DDBJ whole genome shotgun (WGS) entry which is preliminary data.</text>
</comment>
<organism evidence="2 3">
    <name type="scientific">Lactuca virosa</name>
    <dbReference type="NCBI Taxonomy" id="75947"/>
    <lineage>
        <taxon>Eukaryota</taxon>
        <taxon>Viridiplantae</taxon>
        <taxon>Streptophyta</taxon>
        <taxon>Embryophyta</taxon>
        <taxon>Tracheophyta</taxon>
        <taxon>Spermatophyta</taxon>
        <taxon>Magnoliopsida</taxon>
        <taxon>eudicotyledons</taxon>
        <taxon>Gunneridae</taxon>
        <taxon>Pentapetalae</taxon>
        <taxon>asterids</taxon>
        <taxon>campanulids</taxon>
        <taxon>Asterales</taxon>
        <taxon>Asteraceae</taxon>
        <taxon>Cichorioideae</taxon>
        <taxon>Cichorieae</taxon>
        <taxon>Lactucinae</taxon>
        <taxon>Lactuca</taxon>
    </lineage>
</organism>
<feature type="compositionally biased region" description="Basic and acidic residues" evidence="1">
    <location>
        <begin position="13"/>
        <end position="22"/>
    </location>
</feature>
<feature type="region of interest" description="Disordered" evidence="1">
    <location>
        <begin position="1"/>
        <end position="22"/>
    </location>
</feature>
<dbReference type="Proteomes" id="UP001157418">
    <property type="component" value="Unassembled WGS sequence"/>
</dbReference>
<name>A0AAU9PE84_9ASTR</name>
<evidence type="ECO:0000256" key="1">
    <source>
        <dbReference type="SAM" id="MobiDB-lite"/>
    </source>
</evidence>
<sequence>MKQSYASHLSSGGKKEIEGGNRWLGREGCESRKAARWWLLSTAVVAEHSGRGRSLVNPRGFLSRHREISTCGGGLG</sequence>
<evidence type="ECO:0000313" key="3">
    <source>
        <dbReference type="Proteomes" id="UP001157418"/>
    </source>
</evidence>
<dbReference type="EMBL" id="CAKMRJ010005634">
    <property type="protein sequence ID" value="CAH1448338.1"/>
    <property type="molecule type" value="Genomic_DNA"/>
</dbReference>
<protein>
    <submittedName>
        <fullName evidence="2">Uncharacterized protein</fullName>
    </submittedName>
</protein>
<feature type="compositionally biased region" description="Polar residues" evidence="1">
    <location>
        <begin position="1"/>
        <end position="10"/>
    </location>
</feature>